<feature type="compositionally biased region" description="Basic and acidic residues" evidence="5">
    <location>
        <begin position="243"/>
        <end position="253"/>
    </location>
</feature>
<feature type="transmembrane region" description="Helical" evidence="6">
    <location>
        <begin position="89"/>
        <end position="114"/>
    </location>
</feature>
<dbReference type="EMBL" id="JAAVMX010000005">
    <property type="protein sequence ID" value="KAF4508869.1"/>
    <property type="molecule type" value="Genomic_DNA"/>
</dbReference>
<evidence type="ECO:0000313" key="9">
    <source>
        <dbReference type="Proteomes" id="UP000557566"/>
    </source>
</evidence>
<name>A0A8H4PR10_9HYPO</name>
<dbReference type="InterPro" id="IPR023041">
    <property type="entry name" value="Glucose_rcpt_Git3-like_N"/>
</dbReference>
<feature type="transmembrane region" description="Helical" evidence="6">
    <location>
        <begin position="126"/>
        <end position="154"/>
    </location>
</feature>
<feature type="transmembrane region" description="Helical" evidence="6">
    <location>
        <begin position="312"/>
        <end position="331"/>
    </location>
</feature>
<protein>
    <recommendedName>
        <fullName evidence="7">Glucose receptor Git3-like N-terminal domain-containing protein</fullName>
    </recommendedName>
</protein>
<sequence>MASPNNLDLAIAVPTFIGSLLSFVATSAAIVMHIVNPPKRHFRHALIINLLVADFINSLNNTVSGAIALAHGHKDEGEAVDAACIVNAWIGQFSVQAVDFNILIISIIVLYTVIHNRLVTESSTTATVVICVAAWIPGLITSFTGLGVGAYGHVSGNWCWIRPEFLGLRYGLTHGWRIAIFVVTIGIYTYIYIHLKRLFGRFRVSHPSTGNTTSRDQTFDDHGAEASDTQHILVESSFAVSHELEERRPRTEDTPLETTGKPKMTSWSVSADDGGSAQVHPGSINKSARVGMAPDHKRPASKMPAPPNLKKMMLMNGYPIAYILLWLPGMINRLTESVGSSPRWLRALQASTQFIGFVNAFTYGFSEHMRRAIRRWRKPDGFTRTRG</sequence>
<dbReference type="Proteomes" id="UP000557566">
    <property type="component" value="Unassembled WGS sequence"/>
</dbReference>
<dbReference type="PANTHER" id="PTHR23112">
    <property type="entry name" value="G PROTEIN-COUPLED RECEPTOR 157-RELATED"/>
    <property type="match status" value="1"/>
</dbReference>
<dbReference type="Pfam" id="PF11710">
    <property type="entry name" value="Git3"/>
    <property type="match status" value="1"/>
</dbReference>
<evidence type="ECO:0000313" key="8">
    <source>
        <dbReference type="EMBL" id="KAF4508869.1"/>
    </source>
</evidence>
<dbReference type="Gene3D" id="1.20.1070.10">
    <property type="entry name" value="Rhodopsin 7-helix transmembrane proteins"/>
    <property type="match status" value="1"/>
</dbReference>
<evidence type="ECO:0000256" key="4">
    <source>
        <dbReference type="ARBA" id="ARBA00023136"/>
    </source>
</evidence>
<feature type="transmembrane region" description="Helical" evidence="6">
    <location>
        <begin position="47"/>
        <end position="69"/>
    </location>
</feature>
<comment type="caution">
    <text evidence="8">The sequence shown here is derived from an EMBL/GenBank/DDBJ whole genome shotgun (WGS) entry which is preliminary data.</text>
</comment>
<evidence type="ECO:0000256" key="5">
    <source>
        <dbReference type="SAM" id="MobiDB-lite"/>
    </source>
</evidence>
<evidence type="ECO:0000256" key="3">
    <source>
        <dbReference type="ARBA" id="ARBA00022989"/>
    </source>
</evidence>
<evidence type="ECO:0000256" key="1">
    <source>
        <dbReference type="ARBA" id="ARBA00004141"/>
    </source>
</evidence>
<dbReference type="GO" id="GO:0004930">
    <property type="term" value="F:G protein-coupled receptor activity"/>
    <property type="evidence" value="ECO:0007669"/>
    <property type="project" value="TreeGrafter"/>
</dbReference>
<keyword evidence="2 6" id="KW-0812">Transmembrane</keyword>
<feature type="transmembrane region" description="Helical" evidence="6">
    <location>
        <begin position="174"/>
        <end position="193"/>
    </location>
</feature>
<feature type="domain" description="Glucose receptor Git3-like N-terminal" evidence="7">
    <location>
        <begin position="15"/>
        <end position="200"/>
    </location>
</feature>
<feature type="transmembrane region" description="Helical" evidence="6">
    <location>
        <begin position="12"/>
        <end position="35"/>
    </location>
</feature>
<feature type="region of interest" description="Disordered" evidence="5">
    <location>
        <begin position="243"/>
        <end position="265"/>
    </location>
</feature>
<keyword evidence="4 6" id="KW-0472">Membrane</keyword>
<accession>A0A8H4PR10</accession>
<organism evidence="8 9">
    <name type="scientific">Ophiocordyceps sinensis</name>
    <dbReference type="NCBI Taxonomy" id="72228"/>
    <lineage>
        <taxon>Eukaryota</taxon>
        <taxon>Fungi</taxon>
        <taxon>Dikarya</taxon>
        <taxon>Ascomycota</taxon>
        <taxon>Pezizomycotina</taxon>
        <taxon>Sordariomycetes</taxon>
        <taxon>Hypocreomycetidae</taxon>
        <taxon>Hypocreales</taxon>
        <taxon>Ophiocordycipitaceae</taxon>
        <taxon>Ophiocordyceps</taxon>
    </lineage>
</organism>
<evidence type="ECO:0000259" key="7">
    <source>
        <dbReference type="Pfam" id="PF11710"/>
    </source>
</evidence>
<evidence type="ECO:0000256" key="2">
    <source>
        <dbReference type="ARBA" id="ARBA00022692"/>
    </source>
</evidence>
<gene>
    <name evidence="8" type="ORF">G6O67_005199</name>
</gene>
<proteinExistence type="predicted"/>
<feature type="transmembrane region" description="Helical" evidence="6">
    <location>
        <begin position="343"/>
        <end position="365"/>
    </location>
</feature>
<dbReference type="GO" id="GO:0005886">
    <property type="term" value="C:plasma membrane"/>
    <property type="evidence" value="ECO:0007669"/>
    <property type="project" value="TreeGrafter"/>
</dbReference>
<comment type="subcellular location">
    <subcellularLocation>
        <location evidence="1">Membrane</location>
        <topology evidence="1">Multi-pass membrane protein</topology>
    </subcellularLocation>
</comment>
<keyword evidence="3 6" id="KW-1133">Transmembrane helix</keyword>
<dbReference type="GO" id="GO:0007189">
    <property type="term" value="P:adenylate cyclase-activating G protein-coupled receptor signaling pathway"/>
    <property type="evidence" value="ECO:0007669"/>
    <property type="project" value="TreeGrafter"/>
</dbReference>
<evidence type="ECO:0000256" key="6">
    <source>
        <dbReference type="SAM" id="Phobius"/>
    </source>
</evidence>
<dbReference type="SUPFAM" id="SSF81321">
    <property type="entry name" value="Family A G protein-coupled receptor-like"/>
    <property type="match status" value="1"/>
</dbReference>
<dbReference type="OrthoDB" id="100006at2759"/>
<dbReference type="PANTHER" id="PTHR23112:SF37">
    <property type="entry name" value="G PROTEIN-COUPLED RECEPTOR GPR1"/>
    <property type="match status" value="1"/>
</dbReference>
<keyword evidence="9" id="KW-1185">Reference proteome</keyword>
<dbReference type="AlphaFoldDB" id="A0A8H4PR10"/>
<reference evidence="8 9" key="1">
    <citation type="journal article" date="2020" name="Genome Biol. Evol.">
        <title>A new high-quality draft genome assembly of the Chinese cordyceps Ophiocordyceps sinensis.</title>
        <authorList>
            <person name="Shu R."/>
            <person name="Zhang J."/>
            <person name="Meng Q."/>
            <person name="Zhang H."/>
            <person name="Zhou G."/>
            <person name="Li M."/>
            <person name="Wu P."/>
            <person name="Zhao Y."/>
            <person name="Chen C."/>
            <person name="Qin Q."/>
        </authorList>
    </citation>
    <scope>NUCLEOTIDE SEQUENCE [LARGE SCALE GENOMIC DNA]</scope>
    <source>
        <strain evidence="8 9">IOZ07</strain>
    </source>
</reference>